<organism evidence="3 4">
    <name type="scientific">Danxiaibacter flavus</name>
    <dbReference type="NCBI Taxonomy" id="3049108"/>
    <lineage>
        <taxon>Bacteria</taxon>
        <taxon>Pseudomonadati</taxon>
        <taxon>Bacteroidota</taxon>
        <taxon>Chitinophagia</taxon>
        <taxon>Chitinophagales</taxon>
        <taxon>Chitinophagaceae</taxon>
        <taxon>Danxiaibacter</taxon>
    </lineage>
</organism>
<dbReference type="SUPFAM" id="SSF52317">
    <property type="entry name" value="Class I glutamine amidotransferase-like"/>
    <property type="match status" value="1"/>
</dbReference>
<dbReference type="PANTHER" id="PTHR40469:SF2">
    <property type="entry name" value="GALACTOSE-BINDING DOMAIN-LIKE SUPERFAMILY PROTEIN"/>
    <property type="match status" value="1"/>
</dbReference>
<dbReference type="InterPro" id="IPR029062">
    <property type="entry name" value="Class_I_gatase-like"/>
</dbReference>
<evidence type="ECO:0000259" key="2">
    <source>
        <dbReference type="Pfam" id="PF06283"/>
    </source>
</evidence>
<feature type="signal peptide" evidence="1">
    <location>
        <begin position="1"/>
        <end position="20"/>
    </location>
</feature>
<dbReference type="EMBL" id="JAULBC010000005">
    <property type="protein sequence ID" value="MEX6688904.1"/>
    <property type="molecule type" value="Genomic_DNA"/>
</dbReference>
<reference evidence="3 4" key="1">
    <citation type="submission" date="2023-07" db="EMBL/GenBank/DDBJ databases">
        <authorList>
            <person name="Lian W.-H."/>
        </authorList>
    </citation>
    <scope>NUCLEOTIDE SEQUENCE [LARGE SCALE GENOMIC DNA]</scope>
    <source>
        <strain evidence="3 4">SYSU DXS3180</strain>
    </source>
</reference>
<gene>
    <name evidence="3" type="ORF">QTN47_15455</name>
</gene>
<dbReference type="RefSeq" id="WP_369330314.1">
    <property type="nucleotide sequence ID" value="NZ_JAULBC010000005.1"/>
</dbReference>
<evidence type="ECO:0000313" key="3">
    <source>
        <dbReference type="EMBL" id="MEX6688904.1"/>
    </source>
</evidence>
<keyword evidence="4" id="KW-1185">Reference proteome</keyword>
<feature type="domain" description="ThuA-like" evidence="2">
    <location>
        <begin position="39"/>
        <end position="255"/>
    </location>
</feature>
<dbReference type="PROSITE" id="PS51257">
    <property type="entry name" value="PROKAR_LIPOPROTEIN"/>
    <property type="match status" value="1"/>
</dbReference>
<dbReference type="Gene3D" id="3.40.50.880">
    <property type="match status" value="1"/>
</dbReference>
<proteinExistence type="predicted"/>
<protein>
    <submittedName>
        <fullName evidence="3">ThuA domain-containing protein</fullName>
    </submittedName>
</protein>
<evidence type="ECO:0000313" key="4">
    <source>
        <dbReference type="Proteomes" id="UP001560573"/>
    </source>
</evidence>
<evidence type="ECO:0000256" key="1">
    <source>
        <dbReference type="SAM" id="SignalP"/>
    </source>
</evidence>
<keyword evidence="1" id="KW-0732">Signal</keyword>
<accession>A0ABV3ZIC6</accession>
<dbReference type="InterPro" id="IPR029010">
    <property type="entry name" value="ThuA-like"/>
</dbReference>
<dbReference type="Pfam" id="PF06283">
    <property type="entry name" value="ThuA"/>
    <property type="match status" value="1"/>
</dbReference>
<comment type="caution">
    <text evidence="3">The sequence shown here is derived from an EMBL/GenBank/DDBJ whole genome shotgun (WGS) entry which is preliminary data.</text>
</comment>
<name>A0ABV3ZIC6_9BACT</name>
<feature type="chain" id="PRO_5046750743" evidence="1">
    <location>
        <begin position="21"/>
        <end position="278"/>
    </location>
</feature>
<sequence length="278" mass="31015">MKKLLGITCLLTAIVAFGFACTSAKRSASSSNASLKNKRVLVYTKNGKGYVHQNIAAATSSLQQLGRENGFVVDVSDKPEDFTEENLKKYNVLIFNNTNNDVFTSDEQKVALMRYVQAGGGFIGIHSASGTERNWPWFKRLLGATFLRHAAHQKFKDIVIDNTHPSTASLPQIWECDDECYYVKEVNPDLHVLVVHDLSSVDDKDKPVFYGQTFPSVWCHEFDGGRQWYTTLGHDSATYSNPVFQKHLLGGIEWVAGGNDKPDYSKAKAKSPDDPLPY</sequence>
<dbReference type="Proteomes" id="UP001560573">
    <property type="component" value="Unassembled WGS sequence"/>
</dbReference>
<dbReference type="PANTHER" id="PTHR40469">
    <property type="entry name" value="SECRETED GLYCOSYL HYDROLASE"/>
    <property type="match status" value="1"/>
</dbReference>